<dbReference type="RefSeq" id="WP_377170641.1">
    <property type="nucleotide sequence ID" value="NZ_JBHTJC010000002.1"/>
</dbReference>
<feature type="domain" description="Hedgehog/Intein (Hint)" evidence="2">
    <location>
        <begin position="31"/>
        <end position="158"/>
    </location>
</feature>
<evidence type="ECO:0000313" key="3">
    <source>
        <dbReference type="EMBL" id="MFH0254056.1"/>
    </source>
</evidence>
<evidence type="ECO:0000259" key="2">
    <source>
        <dbReference type="Pfam" id="PF13403"/>
    </source>
</evidence>
<protein>
    <submittedName>
        <fullName evidence="3">Hint domain-containing protein</fullName>
    </submittedName>
</protein>
<dbReference type="InterPro" id="IPR028992">
    <property type="entry name" value="Hedgehog/Intein_dom"/>
</dbReference>
<sequence>MFGWLGSGTGPDAPETGAPGPGRTGLAGAVRVATPDGWRPVGEIEPGDDILTFDAGLQRVETVFSEPVWPGTGPCPPALWPVEVAPGVLGNRDLIHLAPDQLFLIESDEAEARTGDPFALLSAESLADLPGIHRAPPAPEAVMVSLGFAVEQIVFAGGGAMLHCPGAAPDLLDDAPRALRYPRLGAREARAVAARLAGGPDQARSAGLPGIRS</sequence>
<comment type="caution">
    <text evidence="3">The sequence shown here is derived from an EMBL/GenBank/DDBJ whole genome shotgun (WGS) entry which is preliminary data.</text>
</comment>
<dbReference type="EMBL" id="JBIHMM010000002">
    <property type="protein sequence ID" value="MFH0254056.1"/>
    <property type="molecule type" value="Genomic_DNA"/>
</dbReference>
<accession>A0ABW7I785</accession>
<gene>
    <name evidence="3" type="ORF">ACGRVM_09130</name>
</gene>
<evidence type="ECO:0000256" key="1">
    <source>
        <dbReference type="SAM" id="MobiDB-lite"/>
    </source>
</evidence>
<dbReference type="Pfam" id="PF13403">
    <property type="entry name" value="Hint_2"/>
    <property type="match status" value="1"/>
</dbReference>
<organism evidence="3 4">
    <name type="scientific">Roseovarius aquimarinus</name>
    <dbReference type="NCBI Taxonomy" id="1229156"/>
    <lineage>
        <taxon>Bacteria</taxon>
        <taxon>Pseudomonadati</taxon>
        <taxon>Pseudomonadota</taxon>
        <taxon>Alphaproteobacteria</taxon>
        <taxon>Rhodobacterales</taxon>
        <taxon>Roseobacteraceae</taxon>
        <taxon>Roseovarius</taxon>
    </lineage>
</organism>
<reference evidence="3 4" key="1">
    <citation type="submission" date="2024-10" db="EMBL/GenBank/DDBJ databases">
        <authorList>
            <person name="Yang X.-N."/>
        </authorList>
    </citation>
    <scope>NUCLEOTIDE SEQUENCE [LARGE SCALE GENOMIC DNA]</scope>
    <source>
        <strain evidence="3 4">CAU 1059</strain>
    </source>
</reference>
<feature type="region of interest" description="Disordered" evidence="1">
    <location>
        <begin position="1"/>
        <end position="28"/>
    </location>
</feature>
<dbReference type="Proteomes" id="UP001607157">
    <property type="component" value="Unassembled WGS sequence"/>
</dbReference>
<keyword evidence="4" id="KW-1185">Reference proteome</keyword>
<proteinExistence type="predicted"/>
<name>A0ABW7I785_9RHOB</name>
<evidence type="ECO:0000313" key="4">
    <source>
        <dbReference type="Proteomes" id="UP001607157"/>
    </source>
</evidence>